<dbReference type="EMBL" id="JAEUBG010005665">
    <property type="protein sequence ID" value="KAH3673365.1"/>
    <property type="molecule type" value="Genomic_DNA"/>
</dbReference>
<feature type="signal peptide" evidence="1">
    <location>
        <begin position="1"/>
        <end position="17"/>
    </location>
</feature>
<keyword evidence="1" id="KW-0732">Signal</keyword>
<feature type="chain" id="PRO_5040341130" evidence="1">
    <location>
        <begin position="18"/>
        <end position="116"/>
    </location>
</feature>
<reference evidence="2" key="2">
    <citation type="submission" date="2021-01" db="EMBL/GenBank/DDBJ databases">
        <authorList>
            <person name="Schikora-Tamarit M.A."/>
        </authorList>
    </citation>
    <scope>NUCLEOTIDE SEQUENCE</scope>
    <source>
        <strain evidence="2">CBS2887</strain>
    </source>
</reference>
<dbReference type="AlphaFoldDB" id="A0A9P8PKR5"/>
<dbReference type="Proteomes" id="UP000774326">
    <property type="component" value="Unassembled WGS sequence"/>
</dbReference>
<evidence type="ECO:0000256" key="1">
    <source>
        <dbReference type="SAM" id="SignalP"/>
    </source>
</evidence>
<gene>
    <name evidence="2" type="ORF">WICPIJ_009843</name>
</gene>
<keyword evidence="3" id="KW-1185">Reference proteome</keyword>
<organism evidence="2 3">
    <name type="scientific">Wickerhamomyces pijperi</name>
    <name type="common">Yeast</name>
    <name type="synonym">Pichia pijperi</name>
    <dbReference type="NCBI Taxonomy" id="599730"/>
    <lineage>
        <taxon>Eukaryota</taxon>
        <taxon>Fungi</taxon>
        <taxon>Dikarya</taxon>
        <taxon>Ascomycota</taxon>
        <taxon>Saccharomycotina</taxon>
        <taxon>Saccharomycetes</taxon>
        <taxon>Phaffomycetales</taxon>
        <taxon>Wickerhamomycetaceae</taxon>
        <taxon>Wickerhamomyces</taxon>
    </lineage>
</organism>
<proteinExistence type="predicted"/>
<protein>
    <submittedName>
        <fullName evidence="2">Uncharacterized protein</fullName>
    </submittedName>
</protein>
<reference evidence="2" key="1">
    <citation type="journal article" date="2021" name="Open Biol.">
        <title>Shared evolutionary footprints suggest mitochondrial oxidative damage underlies multiple complex I losses in fungi.</title>
        <authorList>
            <person name="Schikora-Tamarit M.A."/>
            <person name="Marcet-Houben M."/>
            <person name="Nosek J."/>
            <person name="Gabaldon T."/>
        </authorList>
    </citation>
    <scope>NUCLEOTIDE SEQUENCE</scope>
    <source>
        <strain evidence="2">CBS2887</strain>
    </source>
</reference>
<feature type="non-terminal residue" evidence="2">
    <location>
        <position position="1"/>
    </location>
</feature>
<evidence type="ECO:0000313" key="3">
    <source>
        <dbReference type="Proteomes" id="UP000774326"/>
    </source>
</evidence>
<comment type="caution">
    <text evidence="2">The sequence shown here is derived from an EMBL/GenBank/DDBJ whole genome shotgun (WGS) entry which is preliminary data.</text>
</comment>
<sequence length="116" mass="12709">CVRVSLFVFDLADLVHLFGIMSSTSGGGGFKLDNLRSTVVVDIWLYSIDESLRRLLDVAFSLLDERIGISLNDTGVSGGSSMNRRSTGSDSANALKQILIVNDIHLTYWLLGMLEQ</sequence>
<accession>A0A9P8PKR5</accession>
<name>A0A9P8PKR5_WICPI</name>
<evidence type="ECO:0000313" key="2">
    <source>
        <dbReference type="EMBL" id="KAH3673365.1"/>
    </source>
</evidence>